<evidence type="ECO:0000256" key="2">
    <source>
        <dbReference type="ARBA" id="ARBA00023274"/>
    </source>
</evidence>
<dbReference type="EMBL" id="HQ291382">
    <property type="protein sequence ID" value="ADZ95635.1"/>
    <property type="molecule type" value="mRNA"/>
</dbReference>
<dbReference type="Gene3D" id="3.30.1330.30">
    <property type="match status" value="1"/>
</dbReference>
<keyword evidence="1 4" id="KW-0689">Ribosomal protein</keyword>
<name>F2X104_NOSBO</name>
<dbReference type="AlphaFoldDB" id="F2X104"/>
<keyword evidence="2" id="KW-0687">Ribonucleoprotein</keyword>
<evidence type="ECO:0000259" key="3">
    <source>
        <dbReference type="Pfam" id="PF01248"/>
    </source>
</evidence>
<organism evidence="4">
    <name type="scientific">Nosema bombycis</name>
    <name type="common">Microsporidian parasite</name>
    <name type="synonym">Pebrine of silkworm</name>
    <dbReference type="NCBI Taxonomy" id="27978"/>
    <lineage>
        <taxon>Eukaryota</taxon>
        <taxon>Fungi</taxon>
        <taxon>Fungi incertae sedis</taxon>
        <taxon>Microsporidia</taxon>
        <taxon>Nosematidae</taxon>
        <taxon>Nosema</taxon>
    </lineage>
</organism>
<dbReference type="InterPro" id="IPR029064">
    <property type="entry name" value="Ribosomal_eL30-like_sf"/>
</dbReference>
<dbReference type="PANTHER" id="PTHR11843">
    <property type="entry name" value="40S RIBOSOMAL PROTEIN S12"/>
    <property type="match status" value="1"/>
</dbReference>
<feature type="domain" description="Ribosomal protein eL8/eL30/eS12/Gadd45" evidence="3">
    <location>
        <begin position="38"/>
        <end position="125"/>
    </location>
</feature>
<dbReference type="VEuPathDB" id="MicrosporidiaDB:NBO_29g0033"/>
<dbReference type="SUPFAM" id="SSF55315">
    <property type="entry name" value="L30e-like"/>
    <property type="match status" value="1"/>
</dbReference>
<reference evidence="4" key="1">
    <citation type="submission" date="2010-09" db="EMBL/GenBank/DDBJ databases">
        <title>The organization of cytoplasmic ribosomal protein genes in microsporidian Nosema bombycis genome.</title>
        <authorList>
            <person name="Liu H."/>
            <person name="Pan G."/>
            <person name="Li T."/>
            <person name="Huang W."/>
            <person name="Zhou Z."/>
        </authorList>
    </citation>
    <scope>NUCLEOTIDE SEQUENCE</scope>
    <source>
        <strain evidence="4">CQ1</strain>
    </source>
</reference>
<dbReference type="Pfam" id="PF01248">
    <property type="entry name" value="Ribosomal_L7Ae"/>
    <property type="match status" value="1"/>
</dbReference>
<proteinExistence type="evidence at transcript level"/>
<evidence type="ECO:0000313" key="4">
    <source>
        <dbReference type="EMBL" id="ADZ95635.1"/>
    </source>
</evidence>
<accession>F2X104</accession>
<evidence type="ECO:0000256" key="1">
    <source>
        <dbReference type="ARBA" id="ARBA00022980"/>
    </source>
</evidence>
<dbReference type="GO" id="GO:0005840">
    <property type="term" value="C:ribosome"/>
    <property type="evidence" value="ECO:0007669"/>
    <property type="project" value="UniProtKB-KW"/>
</dbReference>
<sequence length="149" mass="17034">MFSIITPLIIFLKKIYPQMENENYTQIVENEYTLNDALKHVARAAFINELLFKGGKTCIEKIMNNRAKLVLISKDCESRIVTIATHYAEKNKIPVITLEDKLELGKIVGLEKVNDEGKIKNNGCFIAVIERFNEKTKATEFVEKELVKA</sequence>
<dbReference type="GO" id="GO:1990904">
    <property type="term" value="C:ribonucleoprotein complex"/>
    <property type="evidence" value="ECO:0007669"/>
    <property type="project" value="UniProtKB-KW"/>
</dbReference>
<protein>
    <submittedName>
        <fullName evidence="4">40S ribosomal protein S12</fullName>
    </submittedName>
</protein>
<dbReference type="InterPro" id="IPR004038">
    <property type="entry name" value="Ribosomal_eL8/eL30/eS12/Gad45"/>
</dbReference>